<evidence type="ECO:0000256" key="1">
    <source>
        <dbReference type="SAM" id="Phobius"/>
    </source>
</evidence>
<proteinExistence type="predicted"/>
<feature type="transmembrane region" description="Helical" evidence="1">
    <location>
        <begin position="92"/>
        <end position="110"/>
    </location>
</feature>
<name>X1FMA8_9ZZZZ</name>
<organism evidence="2">
    <name type="scientific">marine sediment metagenome</name>
    <dbReference type="NCBI Taxonomy" id="412755"/>
    <lineage>
        <taxon>unclassified sequences</taxon>
        <taxon>metagenomes</taxon>
        <taxon>ecological metagenomes</taxon>
    </lineage>
</organism>
<feature type="non-terminal residue" evidence="2">
    <location>
        <position position="156"/>
    </location>
</feature>
<comment type="caution">
    <text evidence="2">The sequence shown here is derived from an EMBL/GenBank/DDBJ whole genome shotgun (WGS) entry which is preliminary data.</text>
</comment>
<protein>
    <recommendedName>
        <fullName evidence="3">Glycosyltransferase 2-like domain-containing protein</fullName>
    </recommendedName>
</protein>
<accession>X1FMA8</accession>
<gene>
    <name evidence="2" type="ORF">S03H2_14868</name>
</gene>
<sequence length="156" mass="18123">MGNGSIFAIRKELYPVLEPDVPNDLQIPLEIGRKGHEVIYEPKAIAIEKAAESSREEFRRKVRIINRALIGFLKLHKKVKGLRLFGFISHKLLRWLAGIFLILIFLLNIFLVGSNFYRIIFLLELLFYGLAGIGAYFQWKKIQCGIFYVPFYFLSN</sequence>
<evidence type="ECO:0008006" key="3">
    <source>
        <dbReference type="Google" id="ProtNLM"/>
    </source>
</evidence>
<evidence type="ECO:0000313" key="2">
    <source>
        <dbReference type="EMBL" id="GAH46097.1"/>
    </source>
</evidence>
<keyword evidence="1" id="KW-0812">Transmembrane</keyword>
<keyword evidence="1" id="KW-1133">Transmembrane helix</keyword>
<keyword evidence="1" id="KW-0472">Membrane</keyword>
<feature type="transmembrane region" description="Helical" evidence="1">
    <location>
        <begin position="116"/>
        <end position="137"/>
    </location>
</feature>
<reference evidence="2" key="1">
    <citation type="journal article" date="2014" name="Front. Microbiol.">
        <title>High frequency of phylogenetically diverse reductive dehalogenase-homologous genes in deep subseafloor sedimentary metagenomes.</title>
        <authorList>
            <person name="Kawai M."/>
            <person name="Futagami T."/>
            <person name="Toyoda A."/>
            <person name="Takaki Y."/>
            <person name="Nishi S."/>
            <person name="Hori S."/>
            <person name="Arai W."/>
            <person name="Tsubouchi T."/>
            <person name="Morono Y."/>
            <person name="Uchiyama I."/>
            <person name="Ito T."/>
            <person name="Fujiyama A."/>
            <person name="Inagaki F."/>
            <person name="Takami H."/>
        </authorList>
    </citation>
    <scope>NUCLEOTIDE SEQUENCE</scope>
    <source>
        <strain evidence="2">Expedition CK06-06</strain>
    </source>
</reference>
<dbReference type="EMBL" id="BARU01007553">
    <property type="protein sequence ID" value="GAH46097.1"/>
    <property type="molecule type" value="Genomic_DNA"/>
</dbReference>
<dbReference type="AlphaFoldDB" id="X1FMA8"/>